<proteinExistence type="predicted"/>
<organism evidence="3 5">
    <name type="scientific">Medicago truncatula</name>
    <name type="common">Barrel medic</name>
    <name type="synonym">Medicago tribuloides</name>
    <dbReference type="NCBI Taxonomy" id="3880"/>
    <lineage>
        <taxon>Eukaryota</taxon>
        <taxon>Viridiplantae</taxon>
        <taxon>Streptophyta</taxon>
        <taxon>Embryophyta</taxon>
        <taxon>Tracheophyta</taxon>
        <taxon>Spermatophyta</taxon>
        <taxon>Magnoliopsida</taxon>
        <taxon>eudicotyledons</taxon>
        <taxon>Gunneridae</taxon>
        <taxon>Pentapetalae</taxon>
        <taxon>rosids</taxon>
        <taxon>fabids</taxon>
        <taxon>Fabales</taxon>
        <taxon>Fabaceae</taxon>
        <taxon>Papilionoideae</taxon>
        <taxon>50 kb inversion clade</taxon>
        <taxon>NPAAA clade</taxon>
        <taxon>Hologalegina</taxon>
        <taxon>IRL clade</taxon>
        <taxon>Trifolieae</taxon>
        <taxon>Medicago</taxon>
    </lineage>
</organism>
<name>G7KX71_MEDTR</name>
<dbReference type="AlphaFoldDB" id="G7KX71"/>
<feature type="chain" id="PRO_5014573895" evidence="1">
    <location>
        <begin position="26"/>
        <end position="132"/>
    </location>
</feature>
<dbReference type="InterPro" id="IPR045297">
    <property type="entry name" value="Complex1_LYR_LYRM4"/>
</dbReference>
<dbReference type="PANTHER" id="PTHR47158">
    <property type="entry name" value="OS08G0239000 PROTEIN"/>
    <property type="match status" value="1"/>
</dbReference>
<accession>A0A0C3WAP4</accession>
<dbReference type="eggNOG" id="KOG3801">
    <property type="taxonomic scope" value="Eukaryota"/>
</dbReference>
<dbReference type="CDD" id="cd20264">
    <property type="entry name" value="Complex1_LYR_LYRM4"/>
    <property type="match status" value="1"/>
</dbReference>
<evidence type="ECO:0000259" key="2">
    <source>
        <dbReference type="Pfam" id="PF05347"/>
    </source>
</evidence>
<accession>G7KX71</accession>
<reference evidence="3 5" key="1">
    <citation type="journal article" date="2011" name="Nature">
        <title>The Medicago genome provides insight into the evolution of rhizobial symbioses.</title>
        <authorList>
            <person name="Young N.D."/>
            <person name="Debelle F."/>
            <person name="Oldroyd G.E."/>
            <person name="Geurts R."/>
            <person name="Cannon S.B."/>
            <person name="Udvardi M.K."/>
            <person name="Benedito V.A."/>
            <person name="Mayer K.F."/>
            <person name="Gouzy J."/>
            <person name="Schoof H."/>
            <person name="Van de Peer Y."/>
            <person name="Proost S."/>
            <person name="Cook D.R."/>
            <person name="Meyers B.C."/>
            <person name="Spannagl M."/>
            <person name="Cheung F."/>
            <person name="De Mita S."/>
            <person name="Krishnakumar V."/>
            <person name="Gundlach H."/>
            <person name="Zhou S."/>
            <person name="Mudge J."/>
            <person name="Bharti A.K."/>
            <person name="Murray J.D."/>
            <person name="Naoumkina M.A."/>
            <person name="Rosen B."/>
            <person name="Silverstein K.A."/>
            <person name="Tang H."/>
            <person name="Rombauts S."/>
            <person name="Zhao P.X."/>
            <person name="Zhou P."/>
            <person name="Barbe V."/>
            <person name="Bardou P."/>
            <person name="Bechner M."/>
            <person name="Bellec A."/>
            <person name="Berger A."/>
            <person name="Berges H."/>
            <person name="Bidwell S."/>
            <person name="Bisseling T."/>
            <person name="Choisne N."/>
            <person name="Couloux A."/>
            <person name="Denny R."/>
            <person name="Deshpande S."/>
            <person name="Dai X."/>
            <person name="Doyle J.J."/>
            <person name="Dudez A.M."/>
            <person name="Farmer A.D."/>
            <person name="Fouteau S."/>
            <person name="Franken C."/>
            <person name="Gibelin C."/>
            <person name="Gish J."/>
            <person name="Goldstein S."/>
            <person name="Gonzalez A.J."/>
            <person name="Green P.J."/>
            <person name="Hallab A."/>
            <person name="Hartog M."/>
            <person name="Hua A."/>
            <person name="Humphray S.J."/>
            <person name="Jeong D.H."/>
            <person name="Jing Y."/>
            <person name="Jocker A."/>
            <person name="Kenton S.M."/>
            <person name="Kim D.J."/>
            <person name="Klee K."/>
            <person name="Lai H."/>
            <person name="Lang C."/>
            <person name="Lin S."/>
            <person name="Macmil S.L."/>
            <person name="Magdelenat G."/>
            <person name="Matthews L."/>
            <person name="McCorrison J."/>
            <person name="Monaghan E.L."/>
            <person name="Mun J.H."/>
            <person name="Najar F.Z."/>
            <person name="Nicholson C."/>
            <person name="Noirot C."/>
            <person name="O'Bleness M."/>
            <person name="Paule C.R."/>
            <person name="Poulain J."/>
            <person name="Prion F."/>
            <person name="Qin B."/>
            <person name="Qu C."/>
            <person name="Retzel E.F."/>
            <person name="Riddle C."/>
            <person name="Sallet E."/>
            <person name="Samain S."/>
            <person name="Samson N."/>
            <person name="Sanders I."/>
            <person name="Saurat O."/>
            <person name="Scarpelli C."/>
            <person name="Schiex T."/>
            <person name="Segurens B."/>
            <person name="Severin A.J."/>
            <person name="Sherrier D.J."/>
            <person name="Shi R."/>
            <person name="Sims S."/>
            <person name="Singer S.R."/>
            <person name="Sinharoy S."/>
            <person name="Sterck L."/>
            <person name="Viollet A."/>
            <person name="Wang B.B."/>
            <person name="Wang K."/>
            <person name="Wang M."/>
            <person name="Wang X."/>
            <person name="Warfsmann J."/>
            <person name="Weissenbach J."/>
            <person name="White D.D."/>
            <person name="White J.D."/>
            <person name="Wiley G.B."/>
            <person name="Wincker P."/>
            <person name="Xing Y."/>
            <person name="Yang L."/>
            <person name="Yao Z."/>
            <person name="Ying F."/>
            <person name="Zhai J."/>
            <person name="Zhou L."/>
            <person name="Zuber A."/>
            <person name="Denarie J."/>
            <person name="Dixon R.A."/>
            <person name="May G.D."/>
            <person name="Schwartz D.C."/>
            <person name="Rogers J."/>
            <person name="Quetier F."/>
            <person name="Town C.D."/>
            <person name="Roe B.A."/>
        </authorList>
    </citation>
    <scope>NUCLEOTIDE SEQUENCE [LARGE SCALE GENOMIC DNA]</scope>
    <source>
        <strain evidence="3">A17</strain>
        <strain evidence="4 5">cv. Jemalong A17</strain>
    </source>
</reference>
<dbReference type="EMBL" id="CM001223">
    <property type="protein sequence ID" value="AES80695.2"/>
    <property type="molecule type" value="Genomic_DNA"/>
</dbReference>
<dbReference type="EnsemblPlants" id="AES80695">
    <property type="protein sequence ID" value="AES80695"/>
    <property type="gene ID" value="MTR_7g083770"/>
</dbReference>
<evidence type="ECO:0000256" key="1">
    <source>
        <dbReference type="SAM" id="SignalP"/>
    </source>
</evidence>
<dbReference type="HOGENOM" id="CLU_1920232_0_0_1"/>
<dbReference type="InterPro" id="IPR008011">
    <property type="entry name" value="Complex1_LYR_dom"/>
</dbReference>
<dbReference type="Pfam" id="PF05347">
    <property type="entry name" value="Complex1_LYR"/>
    <property type="match status" value="1"/>
</dbReference>
<dbReference type="STRING" id="3880.G7KX71"/>
<sequence length="132" mass="15140">MNNINIKSLLSIFLFSLLLFSSLFSSLPKPINTDLCRRNRKLTVLDLWWFKVASQTLLRVSRQFPDYNIRENTKQRVVDAFRSNPTLSEPSLLSKAFLFGKSQLDVAKQQAIVYSIYAPSLPSVTDLPNKPF</sequence>
<dbReference type="PANTHER" id="PTHR47158:SF1">
    <property type="entry name" value="OS08G0239000 PROTEIN"/>
    <property type="match status" value="1"/>
</dbReference>
<keyword evidence="1" id="KW-0732">Signal</keyword>
<feature type="domain" description="Complex 1 LYR protein" evidence="2">
    <location>
        <begin position="57"/>
        <end position="105"/>
    </location>
</feature>
<dbReference type="GO" id="GO:0016226">
    <property type="term" value="P:iron-sulfur cluster assembly"/>
    <property type="evidence" value="ECO:0007669"/>
    <property type="project" value="InterPro"/>
</dbReference>
<keyword evidence="5" id="KW-1185">Reference proteome</keyword>
<evidence type="ECO:0000313" key="3">
    <source>
        <dbReference type="EMBL" id="AES80695.2"/>
    </source>
</evidence>
<reference evidence="3 5" key="2">
    <citation type="journal article" date="2014" name="BMC Genomics">
        <title>An improved genome release (version Mt4.0) for the model legume Medicago truncatula.</title>
        <authorList>
            <person name="Tang H."/>
            <person name="Krishnakumar V."/>
            <person name="Bidwell S."/>
            <person name="Rosen B."/>
            <person name="Chan A."/>
            <person name="Zhou S."/>
            <person name="Gentzbittel L."/>
            <person name="Childs K.L."/>
            <person name="Yandell M."/>
            <person name="Gundlach H."/>
            <person name="Mayer K.F."/>
            <person name="Schwartz D.C."/>
            <person name="Town C.D."/>
        </authorList>
    </citation>
    <scope>GENOME REANNOTATION</scope>
    <source>
        <strain evidence="4 5">cv. Jemalong A17</strain>
    </source>
</reference>
<evidence type="ECO:0000313" key="4">
    <source>
        <dbReference type="EnsemblPlants" id="AES80695"/>
    </source>
</evidence>
<dbReference type="PaxDb" id="3880-AES80695"/>
<gene>
    <name evidence="3" type="ordered locus">MTR_7g083770</name>
</gene>
<evidence type="ECO:0000313" key="5">
    <source>
        <dbReference type="Proteomes" id="UP000002051"/>
    </source>
</evidence>
<feature type="signal peptide" evidence="1">
    <location>
        <begin position="1"/>
        <end position="25"/>
    </location>
</feature>
<dbReference type="Proteomes" id="UP000002051">
    <property type="component" value="Unassembled WGS sequence"/>
</dbReference>
<reference evidence="4" key="3">
    <citation type="submission" date="2015-04" db="UniProtKB">
        <authorList>
            <consortium name="EnsemblPlants"/>
        </authorList>
    </citation>
    <scope>IDENTIFICATION</scope>
    <source>
        <strain evidence="4">cv. Jemalong A17</strain>
    </source>
</reference>
<protein>
    <submittedName>
        <fullName evidence="3">Complex 1 protein, LYR family protein</fullName>
    </submittedName>
</protein>